<reference evidence="1" key="1">
    <citation type="journal article" date="2023" name="Mol. Phylogenet. Evol.">
        <title>Genome-scale phylogeny and comparative genomics of the fungal order Sordariales.</title>
        <authorList>
            <person name="Hensen N."/>
            <person name="Bonometti L."/>
            <person name="Westerberg I."/>
            <person name="Brannstrom I.O."/>
            <person name="Guillou S."/>
            <person name="Cros-Aarteil S."/>
            <person name="Calhoun S."/>
            <person name="Haridas S."/>
            <person name="Kuo A."/>
            <person name="Mondo S."/>
            <person name="Pangilinan J."/>
            <person name="Riley R."/>
            <person name="LaButti K."/>
            <person name="Andreopoulos B."/>
            <person name="Lipzen A."/>
            <person name="Chen C."/>
            <person name="Yan M."/>
            <person name="Daum C."/>
            <person name="Ng V."/>
            <person name="Clum A."/>
            <person name="Steindorff A."/>
            <person name="Ohm R.A."/>
            <person name="Martin F."/>
            <person name="Silar P."/>
            <person name="Natvig D.O."/>
            <person name="Lalanne C."/>
            <person name="Gautier V."/>
            <person name="Ament-Velasquez S.L."/>
            <person name="Kruys A."/>
            <person name="Hutchinson M.I."/>
            <person name="Powell A.J."/>
            <person name="Barry K."/>
            <person name="Miller A.N."/>
            <person name="Grigoriev I.V."/>
            <person name="Debuchy R."/>
            <person name="Gladieux P."/>
            <person name="Hiltunen Thoren M."/>
            <person name="Johannesson H."/>
        </authorList>
    </citation>
    <scope>NUCLEOTIDE SEQUENCE</scope>
    <source>
        <strain evidence="1">CBS 314.62</strain>
    </source>
</reference>
<dbReference type="Proteomes" id="UP001270362">
    <property type="component" value="Unassembled WGS sequence"/>
</dbReference>
<keyword evidence="2" id="KW-1185">Reference proteome</keyword>
<proteinExistence type="predicted"/>
<evidence type="ECO:0000313" key="2">
    <source>
        <dbReference type="Proteomes" id="UP001270362"/>
    </source>
</evidence>
<dbReference type="AlphaFoldDB" id="A0AAE0XLF7"/>
<protein>
    <submittedName>
        <fullName evidence="1">Uncharacterized protein</fullName>
    </submittedName>
</protein>
<evidence type="ECO:0000313" key="1">
    <source>
        <dbReference type="EMBL" id="KAK3695597.1"/>
    </source>
</evidence>
<comment type="caution">
    <text evidence="1">The sequence shown here is derived from an EMBL/GenBank/DDBJ whole genome shotgun (WGS) entry which is preliminary data.</text>
</comment>
<reference evidence="1" key="2">
    <citation type="submission" date="2023-06" db="EMBL/GenBank/DDBJ databases">
        <authorList>
            <consortium name="Lawrence Berkeley National Laboratory"/>
            <person name="Haridas S."/>
            <person name="Hensen N."/>
            <person name="Bonometti L."/>
            <person name="Westerberg I."/>
            <person name="Brannstrom I.O."/>
            <person name="Guillou S."/>
            <person name="Cros-Aarteil S."/>
            <person name="Calhoun S."/>
            <person name="Kuo A."/>
            <person name="Mondo S."/>
            <person name="Pangilinan J."/>
            <person name="Riley R."/>
            <person name="Labutti K."/>
            <person name="Andreopoulos B."/>
            <person name="Lipzen A."/>
            <person name="Chen C."/>
            <person name="Yanf M."/>
            <person name="Daum C."/>
            <person name="Ng V."/>
            <person name="Clum A."/>
            <person name="Steindorff A."/>
            <person name="Ohm R."/>
            <person name="Martin F."/>
            <person name="Silar P."/>
            <person name="Natvig D."/>
            <person name="Lalanne C."/>
            <person name="Gautier V."/>
            <person name="Ament-Velasquez S.L."/>
            <person name="Kruys A."/>
            <person name="Hutchinson M.I."/>
            <person name="Powell A.J."/>
            <person name="Barry K."/>
            <person name="Miller A.N."/>
            <person name="Grigoriev I.V."/>
            <person name="Debuchy R."/>
            <person name="Gladieux P."/>
            <person name="Thoren M.H."/>
            <person name="Johannesson H."/>
        </authorList>
    </citation>
    <scope>NUCLEOTIDE SEQUENCE</scope>
    <source>
        <strain evidence="1">CBS 314.62</strain>
    </source>
</reference>
<gene>
    <name evidence="1" type="ORF">B0T22DRAFT_455780</name>
</gene>
<organism evidence="1 2">
    <name type="scientific">Podospora appendiculata</name>
    <dbReference type="NCBI Taxonomy" id="314037"/>
    <lineage>
        <taxon>Eukaryota</taxon>
        <taxon>Fungi</taxon>
        <taxon>Dikarya</taxon>
        <taxon>Ascomycota</taxon>
        <taxon>Pezizomycotina</taxon>
        <taxon>Sordariomycetes</taxon>
        <taxon>Sordariomycetidae</taxon>
        <taxon>Sordariales</taxon>
        <taxon>Podosporaceae</taxon>
        <taxon>Podospora</taxon>
    </lineage>
</organism>
<sequence length="136" mass="14816">MHPRRTISCNSSVQCCLLCPMHVMFCPLHRAGVRCGPIFSVLFFFLLSLAGRAVAAEASSSITVASQSAPHSCTVNWTATVPPHRWLCFFSFSIDWLQKGQKRFALSDAALGGGCFSHAEMANRMKPGKQAPANGW</sequence>
<dbReference type="EMBL" id="JAULSO010000001">
    <property type="protein sequence ID" value="KAK3695597.1"/>
    <property type="molecule type" value="Genomic_DNA"/>
</dbReference>
<accession>A0AAE0XLF7</accession>
<name>A0AAE0XLF7_9PEZI</name>